<dbReference type="KEGG" id="bvz:BRAD3257_5262"/>
<keyword evidence="5 7" id="KW-0067">ATP-binding</keyword>
<keyword evidence="6 7" id="KW-0520">NAD</keyword>
<dbReference type="RefSeq" id="WP_122403851.1">
    <property type="nucleotide sequence ID" value="NZ_JAGIKT010000009.1"/>
</dbReference>
<dbReference type="GO" id="GO:0009435">
    <property type="term" value="P:NAD+ biosynthetic process"/>
    <property type="evidence" value="ECO:0007669"/>
    <property type="project" value="UniProtKB-UniRule"/>
</dbReference>
<comment type="caution">
    <text evidence="7">Lacks conserved residue(s) required for the propagation of feature annotation.</text>
</comment>
<dbReference type="EC" id="6.3.5.1" evidence="7 8"/>
<dbReference type="NCBIfam" id="NF010588">
    <property type="entry name" value="PRK13981.1"/>
    <property type="match status" value="1"/>
</dbReference>
<feature type="active site" description="Nucleophile; for glutaminase activity" evidence="7">
    <location>
        <position position="153"/>
    </location>
</feature>
<dbReference type="GO" id="GO:0008795">
    <property type="term" value="F:NAD+ synthase activity"/>
    <property type="evidence" value="ECO:0007669"/>
    <property type="project" value="UniProtKB-UniRule"/>
</dbReference>
<evidence type="ECO:0000256" key="4">
    <source>
        <dbReference type="ARBA" id="ARBA00022741"/>
    </source>
</evidence>
<dbReference type="PANTHER" id="PTHR23090:SF9">
    <property type="entry name" value="GLUTAMINE-DEPENDENT NAD(+) SYNTHETASE"/>
    <property type="match status" value="1"/>
</dbReference>
<dbReference type="GO" id="GO:0005524">
    <property type="term" value="F:ATP binding"/>
    <property type="evidence" value="ECO:0007669"/>
    <property type="project" value="UniProtKB-UniRule"/>
</dbReference>
<evidence type="ECO:0000256" key="6">
    <source>
        <dbReference type="ARBA" id="ARBA00023027"/>
    </source>
</evidence>
<dbReference type="Proteomes" id="UP000246085">
    <property type="component" value="Chromosome BRAD3257"/>
</dbReference>
<dbReference type="InterPro" id="IPR036526">
    <property type="entry name" value="C-N_Hydrolase_sf"/>
</dbReference>
<dbReference type="PROSITE" id="PS00920">
    <property type="entry name" value="NITRIL_CHT_1"/>
    <property type="match status" value="1"/>
</dbReference>
<feature type="region of interest" description="Disordered" evidence="11">
    <location>
        <begin position="554"/>
        <end position="585"/>
    </location>
</feature>
<evidence type="ECO:0000256" key="9">
    <source>
        <dbReference type="PROSITE-ProRule" id="PRU10139"/>
    </source>
</evidence>
<feature type="binding site" evidence="7">
    <location>
        <position position="530"/>
    </location>
    <ligand>
        <name>deamido-NAD(+)</name>
        <dbReference type="ChEBI" id="CHEBI:58437"/>
        <note>ligand shared between two neighboring subunits</note>
    </ligand>
</feature>
<dbReference type="GO" id="GO:0004359">
    <property type="term" value="F:glutaminase activity"/>
    <property type="evidence" value="ECO:0007669"/>
    <property type="project" value="InterPro"/>
</dbReference>
<evidence type="ECO:0000313" key="13">
    <source>
        <dbReference type="EMBL" id="MBP0110674.1"/>
    </source>
</evidence>
<evidence type="ECO:0000256" key="3">
    <source>
        <dbReference type="ARBA" id="ARBA00022598"/>
    </source>
</evidence>
<gene>
    <name evidence="7 14" type="primary">nadE</name>
    <name evidence="14" type="ORF">BRAD3257_5262</name>
    <name evidence="13" type="ORF">JWS04_06130</name>
</gene>
<evidence type="ECO:0000256" key="1">
    <source>
        <dbReference type="ARBA" id="ARBA00005188"/>
    </source>
</evidence>
<keyword evidence="16" id="KW-1185">Reference proteome</keyword>
<feature type="active site" description="For glutaminase activity" evidence="7">
    <location>
        <position position="117"/>
    </location>
</feature>
<feature type="binding site" evidence="7">
    <location>
        <begin position="299"/>
        <end position="306"/>
    </location>
    <ligand>
        <name>ATP</name>
        <dbReference type="ChEBI" id="CHEBI:30616"/>
    </ligand>
</feature>
<reference evidence="14 15" key="1">
    <citation type="submission" date="2018-03" db="EMBL/GenBank/DDBJ databases">
        <authorList>
            <person name="Gully D."/>
        </authorList>
    </citation>
    <scope>NUCLEOTIDE SEQUENCE [LARGE SCALE GENOMIC DNA]</scope>
    <source>
        <strain evidence="14">ORS3257</strain>
    </source>
</reference>
<dbReference type="CDD" id="cd07570">
    <property type="entry name" value="GAT_Gln-NAD-synth"/>
    <property type="match status" value="1"/>
</dbReference>
<dbReference type="Gene3D" id="3.40.50.620">
    <property type="entry name" value="HUPs"/>
    <property type="match status" value="1"/>
</dbReference>
<dbReference type="AlphaFoldDB" id="A0A2U3Q4C5"/>
<dbReference type="InterPro" id="IPR000132">
    <property type="entry name" value="Nitrilase/CN_hydratase_CS"/>
</dbReference>
<dbReference type="FunFam" id="3.40.50.620:FF:000106">
    <property type="entry name" value="Glutamine-dependent NAD(+) synthetase"/>
    <property type="match status" value="1"/>
</dbReference>
<protein>
    <recommendedName>
        <fullName evidence="7 8">Glutamine-dependent NAD(+) synthetase</fullName>
        <ecNumber evidence="7 8">6.3.5.1</ecNumber>
    </recommendedName>
    <alternativeName>
        <fullName evidence="7 8">NAD(+) synthase [glutamine-hydrolyzing]</fullName>
    </alternativeName>
</protein>
<dbReference type="PIRSF" id="PIRSF006630">
    <property type="entry name" value="NADS_GAT"/>
    <property type="match status" value="1"/>
</dbReference>
<dbReference type="EMBL" id="JAGIKT010000009">
    <property type="protein sequence ID" value="MBP0110674.1"/>
    <property type="molecule type" value="Genomic_DNA"/>
</dbReference>
<evidence type="ECO:0000256" key="10">
    <source>
        <dbReference type="RuleBase" id="RU003811"/>
    </source>
</evidence>
<dbReference type="GO" id="GO:0003952">
    <property type="term" value="F:NAD+ synthase (glutamine-hydrolyzing) activity"/>
    <property type="evidence" value="ECO:0007669"/>
    <property type="project" value="UniProtKB-UniRule"/>
</dbReference>
<dbReference type="SUPFAM" id="SSF52402">
    <property type="entry name" value="Adenine nucleotide alpha hydrolases-like"/>
    <property type="match status" value="1"/>
</dbReference>
<feature type="binding site" evidence="7">
    <location>
        <position position="382"/>
    </location>
    <ligand>
        <name>deamido-NAD(+)</name>
        <dbReference type="ChEBI" id="CHEBI:58437"/>
        <note>ligand shared between two neighboring subunits</note>
    </ligand>
</feature>
<reference evidence="13 16" key="2">
    <citation type="submission" date="2021-03" db="EMBL/GenBank/DDBJ databases">
        <title>Genome Sequence of Bradyrhizobium vignae strain ISRA400.</title>
        <authorList>
            <person name="Tisa L.S."/>
            <person name="Svistoonoff S."/>
            <person name="Hocher V."/>
            <person name="Fall S."/>
            <person name="Zaiya A."/>
            <person name="Naing D."/>
            <person name="Niang N."/>
            <person name="Diouf A."/>
            <person name="Dasylva M.C."/>
            <person name="Toure O."/>
            <person name="Gueye M."/>
            <person name="Gully D."/>
            <person name="Tisseyre P."/>
            <person name="Simpson S."/>
            <person name="Morris K."/>
            <person name="Thomas W.K."/>
        </authorList>
    </citation>
    <scope>NUCLEOTIDE SEQUENCE [LARGE SCALE GENOMIC DNA]</scope>
    <source>
        <strain evidence="13 16">ISRA400</strain>
    </source>
</reference>
<comment type="pathway">
    <text evidence="1 7 8">Cofactor biosynthesis; NAD(+) biosynthesis; NAD(+) from deamido-NAD(+) (L-Gln route): step 1/1.</text>
</comment>
<feature type="binding site" evidence="7">
    <location>
        <position position="123"/>
    </location>
    <ligand>
        <name>L-glutamine</name>
        <dbReference type="ChEBI" id="CHEBI:58359"/>
    </ligand>
</feature>
<dbReference type="PANTHER" id="PTHR23090">
    <property type="entry name" value="NH 3 /GLUTAMINE-DEPENDENT NAD + SYNTHETASE"/>
    <property type="match status" value="1"/>
</dbReference>
<organism evidence="14 15">
    <name type="scientific">Bradyrhizobium vignae</name>
    <dbReference type="NCBI Taxonomy" id="1549949"/>
    <lineage>
        <taxon>Bacteria</taxon>
        <taxon>Pseudomonadati</taxon>
        <taxon>Pseudomonadota</taxon>
        <taxon>Alphaproteobacteria</taxon>
        <taxon>Hyphomicrobiales</taxon>
        <taxon>Nitrobacteraceae</taxon>
        <taxon>Bradyrhizobium</taxon>
    </lineage>
</organism>
<evidence type="ECO:0000313" key="16">
    <source>
        <dbReference type="Proteomes" id="UP000669317"/>
    </source>
</evidence>
<accession>A0A2U3Q4C5</accession>
<dbReference type="Pfam" id="PF02540">
    <property type="entry name" value="NAD_synthase"/>
    <property type="match status" value="1"/>
</dbReference>
<dbReference type="InterPro" id="IPR003010">
    <property type="entry name" value="C-N_Hydrolase"/>
</dbReference>
<keyword evidence="4 7" id="KW-0547">Nucleotide-binding</keyword>
<dbReference type="SUPFAM" id="SSF56317">
    <property type="entry name" value="Carbon-nitrogen hydrolase"/>
    <property type="match status" value="1"/>
</dbReference>
<keyword evidence="3 7" id="KW-0436">Ligase</keyword>
<dbReference type="UniPathway" id="UPA00253">
    <property type="reaction ID" value="UER00334"/>
</dbReference>
<feature type="binding site" evidence="7">
    <location>
        <position position="406"/>
    </location>
    <ligand>
        <name>ATP</name>
        <dbReference type="ChEBI" id="CHEBI:30616"/>
    </ligand>
</feature>
<dbReference type="CDD" id="cd00553">
    <property type="entry name" value="NAD_synthase"/>
    <property type="match status" value="1"/>
</dbReference>
<dbReference type="NCBIfam" id="TIGR00552">
    <property type="entry name" value="nadE"/>
    <property type="match status" value="1"/>
</dbReference>
<dbReference type="HAMAP" id="MF_02090">
    <property type="entry name" value="NadE_glutamine_dep"/>
    <property type="match status" value="1"/>
</dbReference>
<comment type="similarity">
    <text evidence="2 7 8">In the C-terminal section; belongs to the NAD synthetase family.</text>
</comment>
<dbReference type="InterPro" id="IPR014729">
    <property type="entry name" value="Rossmann-like_a/b/a_fold"/>
</dbReference>
<feature type="domain" description="CN hydrolase" evidence="12">
    <location>
        <begin position="8"/>
        <end position="255"/>
    </location>
</feature>
<feature type="active site" description="Proton acceptor; for glutaminase activity" evidence="7">
    <location>
        <position position="48"/>
    </location>
</feature>
<evidence type="ECO:0000256" key="8">
    <source>
        <dbReference type="PIRNR" id="PIRNR006630"/>
    </source>
</evidence>
<comment type="similarity">
    <text evidence="10">Belongs to the NAD synthetase family.</text>
</comment>
<dbReference type="Proteomes" id="UP000669317">
    <property type="component" value="Unassembled WGS sequence"/>
</dbReference>
<evidence type="ECO:0000313" key="14">
    <source>
        <dbReference type="EMBL" id="SPP96216.1"/>
    </source>
</evidence>
<dbReference type="GO" id="GO:0005737">
    <property type="term" value="C:cytoplasm"/>
    <property type="evidence" value="ECO:0007669"/>
    <property type="project" value="InterPro"/>
</dbReference>
<dbReference type="EMBL" id="LS398110">
    <property type="protein sequence ID" value="SPP96216.1"/>
    <property type="molecule type" value="Genomic_DNA"/>
</dbReference>
<name>A0A2U3Q4C5_9BRAD</name>
<feature type="binding site" evidence="7">
    <location>
        <position position="191"/>
    </location>
    <ligand>
        <name>L-glutamine</name>
        <dbReference type="ChEBI" id="CHEBI:58359"/>
    </ligand>
</feature>
<feature type="binding site" evidence="7">
    <location>
        <position position="411"/>
    </location>
    <ligand>
        <name>deamido-NAD(+)</name>
        <dbReference type="ChEBI" id="CHEBI:58437"/>
        <note>ligand shared between two neighboring subunits</note>
    </ligand>
</feature>
<proteinExistence type="inferred from homology"/>
<dbReference type="InterPro" id="IPR014445">
    <property type="entry name" value="Gln-dep_NAD_synthase"/>
</dbReference>
<feature type="active site" description="Proton acceptor" evidence="9">
    <location>
        <position position="48"/>
    </location>
</feature>
<dbReference type="GO" id="GO:0000257">
    <property type="term" value="F:nitrilase activity"/>
    <property type="evidence" value="ECO:0007669"/>
    <property type="project" value="UniProtKB-ARBA"/>
</dbReference>
<evidence type="ECO:0000256" key="5">
    <source>
        <dbReference type="ARBA" id="ARBA00022840"/>
    </source>
</evidence>
<comment type="catalytic activity">
    <reaction evidence="7 8">
        <text>deamido-NAD(+) + L-glutamine + ATP + H2O = L-glutamate + AMP + diphosphate + NAD(+) + H(+)</text>
        <dbReference type="Rhea" id="RHEA:24384"/>
        <dbReference type="ChEBI" id="CHEBI:15377"/>
        <dbReference type="ChEBI" id="CHEBI:15378"/>
        <dbReference type="ChEBI" id="CHEBI:29985"/>
        <dbReference type="ChEBI" id="CHEBI:30616"/>
        <dbReference type="ChEBI" id="CHEBI:33019"/>
        <dbReference type="ChEBI" id="CHEBI:57540"/>
        <dbReference type="ChEBI" id="CHEBI:58359"/>
        <dbReference type="ChEBI" id="CHEBI:58437"/>
        <dbReference type="ChEBI" id="CHEBI:456215"/>
        <dbReference type="EC" id="6.3.5.1"/>
    </reaction>
</comment>
<evidence type="ECO:0000259" key="12">
    <source>
        <dbReference type="PROSITE" id="PS50263"/>
    </source>
</evidence>
<evidence type="ECO:0000256" key="11">
    <source>
        <dbReference type="SAM" id="MobiDB-lite"/>
    </source>
</evidence>
<dbReference type="Gene3D" id="3.60.110.10">
    <property type="entry name" value="Carbon-nitrogen hydrolase"/>
    <property type="match status" value="1"/>
</dbReference>
<dbReference type="InterPro" id="IPR022310">
    <property type="entry name" value="NAD/GMP_synthase"/>
</dbReference>
<evidence type="ECO:0000313" key="15">
    <source>
        <dbReference type="Proteomes" id="UP000246085"/>
    </source>
</evidence>
<dbReference type="PROSITE" id="PS50263">
    <property type="entry name" value="CN_HYDROLASE"/>
    <property type="match status" value="1"/>
</dbReference>
<dbReference type="Pfam" id="PF00795">
    <property type="entry name" value="CN_hydrolase"/>
    <property type="match status" value="1"/>
</dbReference>
<dbReference type="InterPro" id="IPR003694">
    <property type="entry name" value="NAD_synthase"/>
</dbReference>
<sequence>MTERLNTFAVTLAQLNPTVGDVEGNAGKVRAARARAAADGADLVLFPELFIAGYPPEDLVRKPAFQSACRAVIETLARETADGGPAMLVGTPWVEEGRLYNACALLDGGRIAALRFKCNLPNYGVFDEKRLFSRGPTAGPLTVRGVRVGVPICEDIWLEESEDYENVVETLAETGAEIILVPNGSPYARDKNDVRLSVAVARVTESGLPLLYLNQVCGQDELVFDGASFALNGDLSLAAQLPAFEESIVTLRFTRNGDDWRCTGPIAELPEGDKADYAACVLGLRDYVGKNGFPGVLLGISGGIDSALCAAIAVDALGADQVHGVMLPYRYTAAHSIADAGELAGHLGIRYEVLPIAEAVNGFETILSGIFQNLPPDITEENLQARTRGTLLMAISNKTGLMVVTTGNKSEMSVGYATLYGDMNGGFNPIKDIYKTQVFRLAALRNLWKPDGALGPAGEVIPPDIITRPPTAELRENQTDQDSLPPYEVLDAILERLVEREEPLDQIIAAGFDRETVTRIDHLLNVAEYKRRQAAPGVKVTARNFGRDRRYPITNRFRDKGEPLPAPDETLVSRGSKASIDAFEG</sequence>
<evidence type="ECO:0000256" key="2">
    <source>
        <dbReference type="ARBA" id="ARBA00007145"/>
    </source>
</evidence>
<feature type="binding site" evidence="7">
    <location>
        <position position="185"/>
    </location>
    <ligand>
        <name>L-glutamine</name>
        <dbReference type="ChEBI" id="CHEBI:58359"/>
    </ligand>
</feature>
<evidence type="ECO:0000256" key="7">
    <source>
        <dbReference type="HAMAP-Rule" id="MF_02090"/>
    </source>
</evidence>
<comment type="function">
    <text evidence="7">Catalyzes the ATP-dependent amidation of deamido-NAD to form NAD. Uses L-glutamine as a nitrogen source.</text>
</comment>